<dbReference type="Proteomes" id="UP000675379">
    <property type="component" value="Unassembled WGS sequence"/>
</dbReference>
<protein>
    <submittedName>
        <fullName evidence="6">MBL fold metallo-hydrolase</fullName>
    </submittedName>
</protein>
<organism evidence="6 7">
    <name type="scientific">Proteiniclasticum sediminis</name>
    <dbReference type="NCBI Taxonomy" id="2804028"/>
    <lineage>
        <taxon>Bacteria</taxon>
        <taxon>Bacillati</taxon>
        <taxon>Bacillota</taxon>
        <taxon>Clostridia</taxon>
        <taxon>Eubacteriales</taxon>
        <taxon>Clostridiaceae</taxon>
        <taxon>Proteiniclasticum</taxon>
    </lineage>
</organism>
<evidence type="ECO:0000256" key="3">
    <source>
        <dbReference type="ARBA" id="ARBA00022801"/>
    </source>
</evidence>
<dbReference type="GO" id="GO:0046872">
    <property type="term" value="F:metal ion binding"/>
    <property type="evidence" value="ECO:0007669"/>
    <property type="project" value="UniProtKB-KW"/>
</dbReference>
<dbReference type="SUPFAM" id="SSF56281">
    <property type="entry name" value="Metallo-hydrolase/oxidoreductase"/>
    <property type="match status" value="1"/>
</dbReference>
<dbReference type="CDD" id="cd06262">
    <property type="entry name" value="metallo-hydrolase-like_MBL-fold"/>
    <property type="match status" value="1"/>
</dbReference>
<accession>A0A941CNN1</accession>
<dbReference type="EMBL" id="JAGSCS010000003">
    <property type="protein sequence ID" value="MBR0575387.1"/>
    <property type="molecule type" value="Genomic_DNA"/>
</dbReference>
<comment type="cofactor">
    <cofactor evidence="1">
        <name>Zn(2+)</name>
        <dbReference type="ChEBI" id="CHEBI:29105"/>
    </cofactor>
</comment>
<evidence type="ECO:0000256" key="2">
    <source>
        <dbReference type="ARBA" id="ARBA00022723"/>
    </source>
</evidence>
<keyword evidence="7" id="KW-1185">Reference proteome</keyword>
<dbReference type="InterPro" id="IPR036866">
    <property type="entry name" value="RibonucZ/Hydroxyglut_hydro"/>
</dbReference>
<dbReference type="AlphaFoldDB" id="A0A941CNN1"/>
<dbReference type="RefSeq" id="WP_211799910.1">
    <property type="nucleotide sequence ID" value="NZ_JAGSCS010000003.1"/>
</dbReference>
<evidence type="ECO:0000313" key="7">
    <source>
        <dbReference type="Proteomes" id="UP000675379"/>
    </source>
</evidence>
<keyword evidence="3" id="KW-0378">Hydrolase</keyword>
<dbReference type="GO" id="GO:0016787">
    <property type="term" value="F:hydrolase activity"/>
    <property type="evidence" value="ECO:0007669"/>
    <property type="project" value="UniProtKB-KW"/>
</dbReference>
<dbReference type="Pfam" id="PF00753">
    <property type="entry name" value="Lactamase_B"/>
    <property type="match status" value="1"/>
</dbReference>
<evidence type="ECO:0000256" key="1">
    <source>
        <dbReference type="ARBA" id="ARBA00001947"/>
    </source>
</evidence>
<evidence type="ECO:0000256" key="4">
    <source>
        <dbReference type="ARBA" id="ARBA00022833"/>
    </source>
</evidence>
<feature type="domain" description="Metallo-beta-lactamase" evidence="5">
    <location>
        <begin position="12"/>
        <end position="182"/>
    </location>
</feature>
<reference evidence="6" key="1">
    <citation type="submission" date="2021-04" db="EMBL/GenBank/DDBJ databases">
        <title>Proteiniclasticum sedimins sp. nov., an obligate anaerobic bacterium isolated from anaerobic sludge.</title>
        <authorList>
            <person name="Liu J."/>
        </authorList>
    </citation>
    <scope>NUCLEOTIDE SEQUENCE</scope>
    <source>
        <strain evidence="6">BAD-10</strain>
    </source>
</reference>
<dbReference type="PANTHER" id="PTHR46233">
    <property type="entry name" value="HYDROXYACYLGLUTATHIONE HYDROLASE GLOC"/>
    <property type="match status" value="1"/>
</dbReference>
<dbReference type="InterPro" id="IPR001279">
    <property type="entry name" value="Metallo-B-lactamas"/>
</dbReference>
<gene>
    <name evidence="6" type="ORF">KCG48_03435</name>
</gene>
<evidence type="ECO:0000259" key="5">
    <source>
        <dbReference type="SMART" id="SM00849"/>
    </source>
</evidence>
<name>A0A941CNN1_9CLOT</name>
<dbReference type="PANTHER" id="PTHR46233:SF3">
    <property type="entry name" value="HYDROXYACYLGLUTATHIONE HYDROLASE GLOC"/>
    <property type="match status" value="1"/>
</dbReference>
<keyword evidence="2" id="KW-0479">Metal-binding</keyword>
<dbReference type="Gene3D" id="3.60.15.10">
    <property type="entry name" value="Ribonuclease Z/Hydroxyacylglutathione hydrolase-like"/>
    <property type="match status" value="1"/>
</dbReference>
<dbReference type="SMART" id="SM00849">
    <property type="entry name" value="Lactamase_B"/>
    <property type="match status" value="1"/>
</dbReference>
<keyword evidence="4" id="KW-0862">Zinc</keyword>
<dbReference type="InterPro" id="IPR051453">
    <property type="entry name" value="MBL_Glyoxalase_II"/>
</dbReference>
<evidence type="ECO:0000313" key="6">
    <source>
        <dbReference type="EMBL" id="MBR0575387.1"/>
    </source>
</evidence>
<comment type="caution">
    <text evidence="6">The sequence shown here is derived from an EMBL/GenBank/DDBJ whole genome shotgun (WGS) entry which is preliminary data.</text>
</comment>
<proteinExistence type="predicted"/>
<sequence length="199" mass="22350">MIIKKAVLGPYQENTYILMDEDTRETILIDPGDEAEEIIGYLRQLRAELKYILLTHGHVDHVGAVDAVRDAFHVPAFIAEEDMMAIEKRKMAFGRMRPAEGFLKEGDKLMFGRRKVTIYATPGHSKGSLSYLIEGNLFVGDVLFQNSIGRTDLYGGDFHELISSIKDKLMTLPEGTRVYPGHGPETTLGIEKAFNAYLK</sequence>